<dbReference type="AlphaFoldDB" id="A0A656HFI1"/>
<dbReference type="OrthoDB" id="932345at2"/>
<dbReference type="EMBL" id="JH651384">
    <property type="protein sequence ID" value="EIJ34256.1"/>
    <property type="molecule type" value="Genomic_DNA"/>
</dbReference>
<feature type="coiled-coil region" evidence="1">
    <location>
        <begin position="51"/>
        <end position="88"/>
    </location>
</feature>
<dbReference type="Proteomes" id="UP000005317">
    <property type="component" value="Unassembled WGS sequence"/>
</dbReference>
<keyword evidence="3" id="KW-1185">Reference proteome</keyword>
<name>A0A656HFI1_THINJ</name>
<evidence type="ECO:0000256" key="1">
    <source>
        <dbReference type="SAM" id="Coils"/>
    </source>
</evidence>
<proteinExistence type="predicted"/>
<accession>A0A656HFI1</accession>
<protein>
    <recommendedName>
        <fullName evidence="4">Methyltransferase type 11</fullName>
    </recommendedName>
</protein>
<dbReference type="SUPFAM" id="SSF53335">
    <property type="entry name" value="S-adenosyl-L-methionine-dependent methyltransferases"/>
    <property type="match status" value="1"/>
</dbReference>
<dbReference type="RefSeq" id="WP_002708189.1">
    <property type="nucleotide sequence ID" value="NZ_JH651384.1"/>
</dbReference>
<organism evidence="2 3">
    <name type="scientific">Thiothrix nivea (strain ATCC 35100 / DSM 5205 / JP2)</name>
    <dbReference type="NCBI Taxonomy" id="870187"/>
    <lineage>
        <taxon>Bacteria</taxon>
        <taxon>Pseudomonadati</taxon>
        <taxon>Pseudomonadota</taxon>
        <taxon>Gammaproteobacteria</taxon>
        <taxon>Thiotrichales</taxon>
        <taxon>Thiotrichaceae</taxon>
        <taxon>Thiothrix</taxon>
    </lineage>
</organism>
<reference evidence="3" key="1">
    <citation type="journal article" date="2011" name="Stand. Genomic Sci.">
        <title>Genome sequence of the filamentous, gliding Thiothrix nivea neotype strain (JP2(T)).</title>
        <authorList>
            <person name="Lapidus A."/>
            <person name="Nolan M."/>
            <person name="Lucas S."/>
            <person name="Glavina Del Rio T."/>
            <person name="Tice H."/>
            <person name="Cheng J.F."/>
            <person name="Tapia R."/>
            <person name="Han C."/>
            <person name="Goodwin L."/>
            <person name="Pitluck S."/>
            <person name="Liolios K."/>
            <person name="Pagani I."/>
            <person name="Ivanova N."/>
            <person name="Huntemann M."/>
            <person name="Mavromatis K."/>
            <person name="Mikhailova N."/>
            <person name="Pati A."/>
            <person name="Chen A."/>
            <person name="Palaniappan K."/>
            <person name="Land M."/>
            <person name="Brambilla E.M."/>
            <person name="Rohde M."/>
            <person name="Abt B."/>
            <person name="Verbarg S."/>
            <person name="Goker M."/>
            <person name="Bristow J."/>
            <person name="Eisen J.A."/>
            <person name="Markowitz V."/>
            <person name="Hugenholtz P."/>
            <person name="Kyrpides N.C."/>
            <person name="Klenk H.P."/>
            <person name="Woyke T."/>
        </authorList>
    </citation>
    <scope>NUCLEOTIDE SEQUENCE [LARGE SCALE GENOMIC DNA]</scope>
    <source>
        <strain evidence="3">ATCC 35100 / DSM 5205 / JP2</strain>
    </source>
</reference>
<keyword evidence="1" id="KW-0175">Coiled coil</keyword>
<evidence type="ECO:0000313" key="2">
    <source>
        <dbReference type="EMBL" id="EIJ34256.1"/>
    </source>
</evidence>
<sequence length="307" mass="34543">MQNTFYQTLKRLPLIGSLIEKARIHLHHWVVRVIHENVPPTVPTSPSTDSHSPLLENQQNLERRCQQLEQQQQSIAQQQQALTQQQRNSAQQEQILGERIEYVRLELFYELMHRLQQAGGGSSTTSQEPCILNPEALQAAQANGKLRLNLGCGHHPLPDYLNVDQRALPQVDIQADALKLPVAANSVQTIRAAHLIEHFTLADLRRRVLPYWRDCLQPDGTLHLIAPNAQASIDAYATQQIPFEQLTTVLLGMQEYAGDFHFALLNPEALRKLLEESGFTDIAFNTTERANGLCLEMDVTAHKPAAA</sequence>
<evidence type="ECO:0008006" key="4">
    <source>
        <dbReference type="Google" id="ProtNLM"/>
    </source>
</evidence>
<evidence type="ECO:0000313" key="3">
    <source>
        <dbReference type="Proteomes" id="UP000005317"/>
    </source>
</evidence>
<gene>
    <name evidence="2" type="ORF">Thini_1673</name>
</gene>
<dbReference type="InterPro" id="IPR029063">
    <property type="entry name" value="SAM-dependent_MTases_sf"/>
</dbReference>
<dbReference type="Gene3D" id="3.40.50.150">
    <property type="entry name" value="Vaccinia Virus protein VP39"/>
    <property type="match status" value="1"/>
</dbReference>